<accession>A0ABQ9ZWR0</accession>
<name>A0ABQ9ZWR0_9CRUS</name>
<evidence type="ECO:0000313" key="1">
    <source>
        <dbReference type="EMBL" id="KAK4017231.1"/>
    </source>
</evidence>
<reference evidence="1 2" key="1">
    <citation type="journal article" date="2023" name="Nucleic Acids Res.">
        <title>The hologenome of Daphnia magna reveals possible DNA methylation and microbiome-mediated evolution of the host genome.</title>
        <authorList>
            <person name="Chaturvedi A."/>
            <person name="Li X."/>
            <person name="Dhandapani V."/>
            <person name="Marshall H."/>
            <person name="Kissane S."/>
            <person name="Cuenca-Cambronero M."/>
            <person name="Asole G."/>
            <person name="Calvet F."/>
            <person name="Ruiz-Romero M."/>
            <person name="Marangio P."/>
            <person name="Guigo R."/>
            <person name="Rago D."/>
            <person name="Mirbahai L."/>
            <person name="Eastwood N."/>
            <person name="Colbourne J.K."/>
            <person name="Zhou J."/>
            <person name="Mallon E."/>
            <person name="Orsini L."/>
        </authorList>
    </citation>
    <scope>NUCLEOTIDE SEQUENCE [LARGE SCALE GENOMIC DNA]</scope>
    <source>
        <strain evidence="1">LRV0_1</strain>
    </source>
</reference>
<evidence type="ECO:0008006" key="3">
    <source>
        <dbReference type="Google" id="ProtNLM"/>
    </source>
</evidence>
<keyword evidence="2" id="KW-1185">Reference proteome</keyword>
<evidence type="ECO:0000313" key="2">
    <source>
        <dbReference type="Proteomes" id="UP001234178"/>
    </source>
</evidence>
<protein>
    <recommendedName>
        <fullName evidence="3">Regulatory protein zeste</fullName>
    </recommendedName>
</protein>
<organism evidence="1 2">
    <name type="scientific">Daphnia magna</name>
    <dbReference type="NCBI Taxonomy" id="35525"/>
    <lineage>
        <taxon>Eukaryota</taxon>
        <taxon>Metazoa</taxon>
        <taxon>Ecdysozoa</taxon>
        <taxon>Arthropoda</taxon>
        <taxon>Crustacea</taxon>
        <taxon>Branchiopoda</taxon>
        <taxon>Diplostraca</taxon>
        <taxon>Cladocera</taxon>
        <taxon>Anomopoda</taxon>
        <taxon>Daphniidae</taxon>
        <taxon>Daphnia</taxon>
    </lineage>
</organism>
<dbReference type="Proteomes" id="UP001234178">
    <property type="component" value="Unassembled WGS sequence"/>
</dbReference>
<gene>
    <name evidence="1" type="ORF">OUZ56_032179</name>
</gene>
<sequence length="550" mass="60867">MANKSNNGDKNNWSNQQQEILVFEFALRKAIILNFASILKWNVLWKKFGAVVTKDEKKKAWDKTLECILLGAPTDRPKTIEETETNKALSAYRKSITGTGGGPQYTLKPLYVKIIENVFGEKNPALSVNFITGGIDTNAIDGENYNPENDEIVPMDLPTSDVRSFDVENQNDFESLSGFVDANGEIIILDPVEDGAGPSTVSDTPSRGQPFPSTPVPRVFLAPVSVVPSIPVPVVPSTPVPVVHSTPVPVVPSTPVPVVPSTPVPRVPASDNQSAIPTAGLRLAGRSSVTPLSLRETQRRAKRLACERSEVYSSKRICLIRLEVLKSVMEVRALRLEPKLTDAQIPEDLLGLINNPREAGLPSQHCLLFYSSGTLIYSDCTSWGWIILVFIINISFKIFIEKVGLVSLLSYAMKDKTCQNNPREGRRGDGHIGQGWLPVQNFVDTDGICVEPLIAMPEISVQFPIRNYNIFANDDNSSPHLESNTDLQHHIQKGYTYAIDNDVNIHRQLEHKLNCFGKQHYQAQALNFQLSFKKTHHPGGCKNVLTYNLP</sequence>
<dbReference type="EMBL" id="JAOYFB010000005">
    <property type="protein sequence ID" value="KAK4017231.1"/>
    <property type="molecule type" value="Genomic_DNA"/>
</dbReference>
<comment type="caution">
    <text evidence="1">The sequence shown here is derived from an EMBL/GenBank/DDBJ whole genome shotgun (WGS) entry which is preliminary data.</text>
</comment>
<proteinExistence type="predicted"/>